<dbReference type="CDD" id="cd06260">
    <property type="entry name" value="DUF820-like"/>
    <property type="match status" value="1"/>
</dbReference>
<dbReference type="Pfam" id="PF05685">
    <property type="entry name" value="Uma2"/>
    <property type="match status" value="1"/>
</dbReference>
<proteinExistence type="predicted"/>
<keyword evidence="2" id="KW-0255">Endonuclease</keyword>
<dbReference type="GO" id="GO:0004519">
    <property type="term" value="F:endonuclease activity"/>
    <property type="evidence" value="ECO:0007669"/>
    <property type="project" value="UniProtKB-KW"/>
</dbReference>
<dbReference type="SUPFAM" id="SSF52980">
    <property type="entry name" value="Restriction endonuclease-like"/>
    <property type="match status" value="1"/>
</dbReference>
<dbReference type="InterPro" id="IPR012296">
    <property type="entry name" value="Nuclease_put_TT1808"/>
</dbReference>
<dbReference type="Proteomes" id="UP000677668">
    <property type="component" value="Chromosome 2"/>
</dbReference>
<dbReference type="Gene3D" id="3.90.1570.10">
    <property type="entry name" value="tt1808, chain A"/>
    <property type="match status" value="1"/>
</dbReference>
<feature type="domain" description="Putative restriction endonuclease" evidence="1">
    <location>
        <begin position="12"/>
        <end position="177"/>
    </location>
</feature>
<dbReference type="PANTHER" id="PTHR36558">
    <property type="entry name" value="GLR1098 PROTEIN"/>
    <property type="match status" value="1"/>
</dbReference>
<dbReference type="PANTHER" id="PTHR36558:SF1">
    <property type="entry name" value="RESTRICTION ENDONUCLEASE DOMAIN-CONTAINING PROTEIN-RELATED"/>
    <property type="match status" value="1"/>
</dbReference>
<evidence type="ECO:0000313" key="2">
    <source>
        <dbReference type="EMBL" id="QUV95635.1"/>
    </source>
</evidence>
<protein>
    <submittedName>
        <fullName evidence="2">Uma2 family endonuclease</fullName>
    </submittedName>
</protein>
<dbReference type="InterPro" id="IPR008538">
    <property type="entry name" value="Uma2"/>
</dbReference>
<gene>
    <name evidence="2" type="ORF">J8C05_12455</name>
</gene>
<evidence type="ECO:0000313" key="3">
    <source>
        <dbReference type="Proteomes" id="UP000677668"/>
    </source>
</evidence>
<sequence length="199" mass="21928">MSSLPHIRLTPDEYLAAERRATYKSEYVAGEVFAMSGATLRHSLIATNIAAELRQRLKGRDCTVHASDLRVGTPAGNYFYPDVVVVCGEPVYADDHRDTILNPILIVEVLSDSTPDYDRGGKFAQYRRLASLQEYLVVAQTAPHVEHHTRQADGCWLLHETSDLTAVLMLTSIGCQLPLAEIYDKVSFAVANPVEGATP</sequence>
<evidence type="ECO:0000259" key="1">
    <source>
        <dbReference type="Pfam" id="PF05685"/>
    </source>
</evidence>
<keyword evidence="2" id="KW-0378">Hydrolase</keyword>
<keyword evidence="2" id="KW-0540">Nuclease</keyword>
<name>A0ABX8B3S6_9BACT</name>
<reference evidence="2 3" key="1">
    <citation type="submission" date="2021-03" db="EMBL/GenBank/DDBJ databases">
        <title>Genomic and phenotypic characterization of Chloracidobacterium isolates provides evidence for multiple species.</title>
        <authorList>
            <person name="Saini M.K."/>
            <person name="Costas A.M.G."/>
            <person name="Tank M."/>
            <person name="Bryant D.A."/>
        </authorList>
    </citation>
    <scope>NUCLEOTIDE SEQUENCE [LARGE SCALE GENOMIC DNA]</scope>
    <source>
        <strain evidence="2 3">N</strain>
    </source>
</reference>
<keyword evidence="3" id="KW-1185">Reference proteome</keyword>
<dbReference type="EMBL" id="CP072643">
    <property type="protein sequence ID" value="QUV95635.1"/>
    <property type="molecule type" value="Genomic_DNA"/>
</dbReference>
<organism evidence="2 3">
    <name type="scientific">Chloracidobacterium sp. N</name>
    <dbReference type="NCBI Taxonomy" id="2821540"/>
    <lineage>
        <taxon>Bacteria</taxon>
        <taxon>Pseudomonadati</taxon>
        <taxon>Acidobacteriota</taxon>
        <taxon>Terriglobia</taxon>
        <taxon>Terriglobales</taxon>
        <taxon>Acidobacteriaceae</taxon>
        <taxon>Chloracidobacterium</taxon>
        <taxon>Chloracidobacterium aggregatum</taxon>
    </lineage>
</organism>
<accession>A0ABX8B3S6</accession>
<dbReference type="RefSeq" id="WP_211423851.1">
    <property type="nucleotide sequence ID" value="NZ_CP072643.1"/>
</dbReference>
<dbReference type="InterPro" id="IPR011335">
    <property type="entry name" value="Restrct_endonuc-II-like"/>
</dbReference>